<feature type="compositionally biased region" description="Basic and acidic residues" evidence="1">
    <location>
        <begin position="531"/>
        <end position="541"/>
    </location>
</feature>
<dbReference type="GeneID" id="6073651"/>
<dbReference type="KEGG" id="lbc:LACBIDRAFT_325094"/>
<accession>B0D239</accession>
<evidence type="ECO:0000313" key="3">
    <source>
        <dbReference type="EMBL" id="EDR11364.1"/>
    </source>
</evidence>
<dbReference type="OrthoDB" id="2689409at2759"/>
<feature type="compositionally biased region" description="Basic and acidic residues" evidence="1">
    <location>
        <begin position="562"/>
        <end position="576"/>
    </location>
</feature>
<dbReference type="Proteomes" id="UP000001194">
    <property type="component" value="Unassembled WGS sequence"/>
</dbReference>
<protein>
    <submittedName>
        <fullName evidence="3">Predicted protein</fullName>
    </submittedName>
</protein>
<feature type="region of interest" description="Disordered" evidence="1">
    <location>
        <begin position="172"/>
        <end position="217"/>
    </location>
</feature>
<keyword evidence="2" id="KW-0732">Signal</keyword>
<feature type="compositionally biased region" description="Acidic residues" evidence="1">
    <location>
        <begin position="584"/>
        <end position="612"/>
    </location>
</feature>
<feature type="chain" id="PRO_5002748829" evidence="2">
    <location>
        <begin position="19"/>
        <end position="1213"/>
    </location>
</feature>
<feature type="region of interest" description="Disordered" evidence="1">
    <location>
        <begin position="1056"/>
        <end position="1127"/>
    </location>
</feature>
<name>B0D239_LACBS</name>
<dbReference type="RefSeq" id="XP_001878665.1">
    <property type="nucleotide sequence ID" value="XM_001878630.1"/>
</dbReference>
<feature type="region of interest" description="Disordered" evidence="1">
    <location>
        <begin position="531"/>
        <end position="645"/>
    </location>
</feature>
<organism evidence="4">
    <name type="scientific">Laccaria bicolor (strain S238N-H82 / ATCC MYA-4686)</name>
    <name type="common">Bicoloured deceiver</name>
    <name type="synonym">Laccaria laccata var. bicolor</name>
    <dbReference type="NCBI Taxonomy" id="486041"/>
    <lineage>
        <taxon>Eukaryota</taxon>
        <taxon>Fungi</taxon>
        <taxon>Dikarya</taxon>
        <taxon>Basidiomycota</taxon>
        <taxon>Agaricomycotina</taxon>
        <taxon>Agaricomycetes</taxon>
        <taxon>Agaricomycetidae</taxon>
        <taxon>Agaricales</taxon>
        <taxon>Agaricineae</taxon>
        <taxon>Hydnangiaceae</taxon>
        <taxon>Laccaria</taxon>
    </lineage>
</organism>
<feature type="region of interest" description="Disordered" evidence="1">
    <location>
        <begin position="1149"/>
        <end position="1213"/>
    </location>
</feature>
<feature type="compositionally biased region" description="Low complexity" evidence="1">
    <location>
        <begin position="1170"/>
        <end position="1189"/>
    </location>
</feature>
<evidence type="ECO:0000256" key="1">
    <source>
        <dbReference type="SAM" id="MobiDB-lite"/>
    </source>
</evidence>
<feature type="signal peptide" evidence="2">
    <location>
        <begin position="1"/>
        <end position="18"/>
    </location>
</feature>
<evidence type="ECO:0000256" key="2">
    <source>
        <dbReference type="SAM" id="SignalP"/>
    </source>
</evidence>
<reference evidence="3 4" key="1">
    <citation type="journal article" date="2008" name="Nature">
        <title>The genome of Laccaria bicolor provides insights into mycorrhizal symbiosis.</title>
        <authorList>
            <person name="Martin F."/>
            <person name="Aerts A."/>
            <person name="Ahren D."/>
            <person name="Brun A."/>
            <person name="Danchin E.G.J."/>
            <person name="Duchaussoy F."/>
            <person name="Gibon J."/>
            <person name="Kohler A."/>
            <person name="Lindquist E."/>
            <person name="Pereda V."/>
            <person name="Salamov A."/>
            <person name="Shapiro H.J."/>
            <person name="Wuyts J."/>
            <person name="Blaudez D."/>
            <person name="Buee M."/>
            <person name="Brokstein P."/>
            <person name="Canbaeck B."/>
            <person name="Cohen D."/>
            <person name="Courty P.E."/>
            <person name="Coutinho P.M."/>
            <person name="Delaruelle C."/>
            <person name="Detter J.C."/>
            <person name="Deveau A."/>
            <person name="DiFazio S."/>
            <person name="Duplessis S."/>
            <person name="Fraissinet-Tachet L."/>
            <person name="Lucic E."/>
            <person name="Frey-Klett P."/>
            <person name="Fourrey C."/>
            <person name="Feussner I."/>
            <person name="Gay G."/>
            <person name="Grimwood J."/>
            <person name="Hoegger P.J."/>
            <person name="Jain P."/>
            <person name="Kilaru S."/>
            <person name="Labbe J."/>
            <person name="Lin Y.C."/>
            <person name="Legue V."/>
            <person name="Le Tacon F."/>
            <person name="Marmeisse R."/>
            <person name="Melayah D."/>
            <person name="Montanini B."/>
            <person name="Muratet M."/>
            <person name="Nehls U."/>
            <person name="Niculita-Hirzel H."/>
            <person name="Oudot-Le Secq M.P."/>
            <person name="Peter M."/>
            <person name="Quesneville H."/>
            <person name="Rajashekar B."/>
            <person name="Reich M."/>
            <person name="Rouhier N."/>
            <person name="Schmutz J."/>
            <person name="Yin T."/>
            <person name="Chalot M."/>
            <person name="Henrissat B."/>
            <person name="Kuees U."/>
            <person name="Lucas S."/>
            <person name="Van de Peer Y."/>
            <person name="Podila G.K."/>
            <person name="Polle A."/>
            <person name="Pukkila P.J."/>
            <person name="Richardson P.M."/>
            <person name="Rouze P."/>
            <person name="Sanders I.R."/>
            <person name="Stajich J.E."/>
            <person name="Tunlid A."/>
            <person name="Tuskan G."/>
            <person name="Grigoriev I.V."/>
        </authorList>
    </citation>
    <scope>NUCLEOTIDE SEQUENCE [LARGE SCALE GENOMIC DNA]</scope>
    <source>
        <strain evidence="4">S238N-H82 / ATCC MYA-4686</strain>
    </source>
</reference>
<sequence>MVKALWSTLIWSIWHAHGLVWIPPDSLKTVHQTVCEMVEASWRGLVTAITVHLEPLSLETPSPKATCFAYVRKWHSLLTRNPFSVDRSCGPPANSAQYLRARITIASITDIEAQTPSQIEGNTLEAEMPFQIEGNTQVTSFSGELGSMLSNMYRLHSRLTPCAALTIMPPRAPKQKDRGLAGGGSHSTKPPASKAKERSKKNKKPEPNLSKKATNSDADTHQVLECVLISTNKSRDDAEAWLRAAAGKRSVQDSVPALPDNTDDIVTMISATEPDAPVPPSNSLSSATAEGMNDEDEDPGRPHLPPHIELISLGHFDDIKIAALNGALKGNTRYRFAFTEGGYRSYHGRRPKRGGRSAADNRTTMLDEETGFWVPIPANYTAPHTPEDLIEAENDIRIQDRRCIAYVHPETRKAFKELNASREPGDPEIHPLHVYDISEGEEAAYKFRKPWEEGHSSYQGSLPQEGAQNAADRRTEMWDNETQMYRMLPAGYTAPHDPQDYVDAVNHELAQAEQHRRSTIILACRQLRPRKEEGKKEKVTALEDWEAPDPMIESDVTGSDYEEGRREEEKMRDWHKSRGQSVTDTEEDDTKIDEEDAEEEPDLEREEEEAREEEERRSKGKKPLVTDTEEEDKRDLERDEQEEARSKAARLLLSTMKTEGKVHTSSAHWKDLTVSYTPSQLDAASVLSSYGLTLIPDAQVSSTKPSLLETALYPMFGHVVWQVTSPWRKRVFCTKRSELQTATTCSKLLLAGRNQRREITLWNRATNEEYNKLMEGVTTKEEKDEQMQEAISFIKNQVNEEGTNVRDANLRFASHMKEIRDLITNIKCCDKSFDIAGILVYSGRNLTARNKTAFFMSSEDLHALCTREEWPMATLTDIFVSKVRAMHADQQIKQLMEELNVTPSTTASSSTARARTSLASALKKEASSDKDVLPYTKEYGCLAEKDRRTSAPWTTWPNLAYQFKLVITGWDSAMVDIAFCPGFAPTKITSSQWKHLSTLIVKKLLVVKPWSDEQRLIPESEACFGEIPVIINSEGLPMVFIKDSTKWVRHNCSISAPTKKHDQKGDTSSPVSSFPSSPVLSTKKRSHDTAMASPEEELKHKSTRKYCPLPKQPEVEPPTKRQRHVSFTSLPDNMFYTKLRRAEHPISFFDPLKNQKTPASSSRSVSQPFASSSGHVASSSRSVSQPFASTSGHARVSGKHAGPGKNSQDSVAN</sequence>
<evidence type="ECO:0000313" key="4">
    <source>
        <dbReference type="Proteomes" id="UP000001194"/>
    </source>
</evidence>
<proteinExistence type="predicted"/>
<gene>
    <name evidence="3" type="ORF">LACBIDRAFT_325094</name>
</gene>
<feature type="compositionally biased region" description="Polar residues" evidence="1">
    <location>
        <begin position="1154"/>
        <end position="1169"/>
    </location>
</feature>
<dbReference type="InParanoid" id="B0D239"/>
<dbReference type="HOGENOM" id="CLU_276596_0_0_1"/>
<keyword evidence="4" id="KW-1185">Reference proteome</keyword>
<dbReference type="EMBL" id="DS547096">
    <property type="protein sequence ID" value="EDR11364.1"/>
    <property type="molecule type" value="Genomic_DNA"/>
</dbReference>
<feature type="region of interest" description="Disordered" evidence="1">
    <location>
        <begin position="272"/>
        <end position="304"/>
    </location>
</feature>
<dbReference type="AlphaFoldDB" id="B0D239"/>
<feature type="compositionally biased region" description="Low complexity" evidence="1">
    <location>
        <begin position="1068"/>
        <end position="1081"/>
    </location>
</feature>